<feature type="domain" description="CCHC-type" evidence="3">
    <location>
        <begin position="24"/>
        <end position="39"/>
    </location>
</feature>
<keyword evidence="1" id="KW-0507">mRNA processing</keyword>
<organism evidence="4">
    <name type="scientific">Puccinia triticina (isolate 1-1 / race 1 (BBBD))</name>
    <name type="common">Brown leaf rust fungus</name>
    <dbReference type="NCBI Taxonomy" id="630390"/>
    <lineage>
        <taxon>Eukaryota</taxon>
        <taxon>Fungi</taxon>
        <taxon>Dikarya</taxon>
        <taxon>Basidiomycota</taxon>
        <taxon>Pucciniomycotina</taxon>
        <taxon>Pucciniomycetes</taxon>
        <taxon>Pucciniales</taxon>
        <taxon>Pucciniaceae</taxon>
        <taxon>Puccinia</taxon>
    </lineage>
</organism>
<dbReference type="GO" id="GO:0008270">
    <property type="term" value="F:zinc ion binding"/>
    <property type="evidence" value="ECO:0007669"/>
    <property type="project" value="UniProtKB-KW"/>
</dbReference>
<accession>A0A180FVN9</accession>
<dbReference type="Pfam" id="PF08284">
    <property type="entry name" value="RVP_2"/>
    <property type="match status" value="1"/>
</dbReference>
<evidence type="ECO:0000256" key="2">
    <source>
        <dbReference type="PROSITE-ProRule" id="PRU00047"/>
    </source>
</evidence>
<reference evidence="5 6" key="3">
    <citation type="journal article" date="2017" name="G3 (Bethesda)">
        <title>Comparative analysis highlights variable genome content of wheat rusts and divergence of the mating loci.</title>
        <authorList>
            <person name="Cuomo C.A."/>
            <person name="Bakkeren G."/>
            <person name="Khalil H.B."/>
            <person name="Panwar V."/>
            <person name="Joly D."/>
            <person name="Linning R."/>
            <person name="Sakthikumar S."/>
            <person name="Song X."/>
            <person name="Adiconis X."/>
            <person name="Fan L."/>
            <person name="Goldberg J.M."/>
            <person name="Levin J.Z."/>
            <person name="Young S."/>
            <person name="Zeng Q."/>
            <person name="Anikster Y."/>
            <person name="Bruce M."/>
            <person name="Wang M."/>
            <person name="Yin C."/>
            <person name="McCallum B."/>
            <person name="Szabo L.J."/>
            <person name="Hulbert S."/>
            <person name="Chen X."/>
            <person name="Fellers J.P."/>
        </authorList>
    </citation>
    <scope>NUCLEOTIDE SEQUENCE</scope>
    <source>
        <strain evidence="5">isolate 1-1 / race 1 (BBBD)</strain>
        <strain evidence="6">Isolate 1-1 / race 1 (BBBD)</strain>
    </source>
</reference>
<reference evidence="4" key="1">
    <citation type="submission" date="2009-11" db="EMBL/GenBank/DDBJ databases">
        <authorList>
            <consortium name="The Broad Institute Genome Sequencing Platform"/>
            <person name="Ward D."/>
            <person name="Feldgarden M."/>
            <person name="Earl A."/>
            <person name="Young S.K."/>
            <person name="Zeng Q."/>
            <person name="Koehrsen M."/>
            <person name="Alvarado L."/>
            <person name="Berlin A."/>
            <person name="Bochicchio J."/>
            <person name="Borenstein D."/>
            <person name="Chapman S.B."/>
            <person name="Chen Z."/>
            <person name="Engels R."/>
            <person name="Freedman E."/>
            <person name="Gellesch M."/>
            <person name="Goldberg J."/>
            <person name="Griggs A."/>
            <person name="Gujja S."/>
            <person name="Heilman E."/>
            <person name="Heiman D."/>
            <person name="Hepburn T."/>
            <person name="Howarth C."/>
            <person name="Jen D."/>
            <person name="Larson L."/>
            <person name="Lewis B."/>
            <person name="Mehta T."/>
            <person name="Park D."/>
            <person name="Pearson M."/>
            <person name="Roberts A."/>
            <person name="Saif S."/>
            <person name="Shea T."/>
            <person name="Shenoy N."/>
            <person name="Sisk P."/>
            <person name="Stolte C."/>
            <person name="Sykes S."/>
            <person name="Thomson T."/>
            <person name="Walk T."/>
            <person name="White J."/>
            <person name="Yandava C."/>
            <person name="Izard J."/>
            <person name="Baranova O.V."/>
            <person name="Blanton J.M."/>
            <person name="Tanner A.C."/>
            <person name="Dewhirst F.E."/>
            <person name="Haas B."/>
            <person name="Nusbaum C."/>
            <person name="Birren B."/>
        </authorList>
    </citation>
    <scope>NUCLEOTIDE SEQUENCE [LARGE SCALE GENOMIC DNA]</scope>
    <source>
        <strain evidence="4">1-1 BBBD Race 1</strain>
    </source>
</reference>
<dbReference type="InterPro" id="IPR036875">
    <property type="entry name" value="Znf_CCHC_sf"/>
</dbReference>
<evidence type="ECO:0000313" key="4">
    <source>
        <dbReference type="EMBL" id="OAV84555.1"/>
    </source>
</evidence>
<sequence length="124" mass="13248">QFAPPKPYGGPAANAAPRPTVVTCFKCGEPGHYSRECPQNNNPIQTGKSVGRGKPAGNTFYAKPVTTARGHVNYVSAEEAHEDPNVVLGTLLVNCHPASVLFNTGSISFIYIRELCSIAQHDIL</sequence>
<reference evidence="5" key="4">
    <citation type="submission" date="2025-05" db="UniProtKB">
        <authorList>
            <consortium name="EnsemblFungi"/>
        </authorList>
    </citation>
    <scope>IDENTIFICATION</scope>
    <source>
        <strain evidence="5">isolate 1-1 / race 1 (BBBD)</strain>
    </source>
</reference>
<keyword evidence="6" id="KW-1185">Reference proteome</keyword>
<dbReference type="VEuPathDB" id="FungiDB:PTTG_31195"/>
<dbReference type="Gene3D" id="4.10.60.10">
    <property type="entry name" value="Zinc finger, CCHC-type"/>
    <property type="match status" value="1"/>
</dbReference>
<dbReference type="EnsemblFungi" id="PTTG_31195-t43_1">
    <property type="protein sequence ID" value="PTTG_31195-t43_1-p1"/>
    <property type="gene ID" value="PTTG_31195"/>
</dbReference>
<evidence type="ECO:0000313" key="6">
    <source>
        <dbReference type="Proteomes" id="UP000005240"/>
    </source>
</evidence>
<keyword evidence="2" id="KW-0863">Zinc-finger</keyword>
<reference evidence="4" key="2">
    <citation type="submission" date="2016-05" db="EMBL/GenBank/DDBJ databases">
        <title>Comparative analysis highlights variable genome content of wheat rusts and divergence of the mating loci.</title>
        <authorList>
            <person name="Cuomo C.A."/>
            <person name="Bakkeren G."/>
            <person name="Szabo L."/>
            <person name="Khalil H."/>
            <person name="Joly D."/>
            <person name="Goldberg J."/>
            <person name="Young S."/>
            <person name="Zeng Q."/>
            <person name="Fellers J."/>
        </authorList>
    </citation>
    <scope>NUCLEOTIDE SEQUENCE [LARGE SCALE GENOMIC DNA]</scope>
    <source>
        <strain evidence="4">1-1 BBBD Race 1</strain>
    </source>
</reference>
<keyword evidence="2" id="KW-0862">Zinc</keyword>
<evidence type="ECO:0000256" key="1">
    <source>
        <dbReference type="ARBA" id="ARBA00022664"/>
    </source>
</evidence>
<name>A0A180FVN9_PUCT1</name>
<dbReference type="OrthoDB" id="3205788at2759"/>
<evidence type="ECO:0000313" key="5">
    <source>
        <dbReference type="EnsemblFungi" id="PTTG_31195-t43_1-p1"/>
    </source>
</evidence>
<dbReference type="Pfam" id="PF00098">
    <property type="entry name" value="zf-CCHC"/>
    <property type="match status" value="1"/>
</dbReference>
<keyword evidence="2" id="KW-0479">Metal-binding</keyword>
<evidence type="ECO:0000259" key="3">
    <source>
        <dbReference type="PROSITE" id="PS50158"/>
    </source>
</evidence>
<dbReference type="AlphaFoldDB" id="A0A180FVN9"/>
<feature type="non-terminal residue" evidence="4">
    <location>
        <position position="1"/>
    </location>
</feature>
<dbReference type="SUPFAM" id="SSF57756">
    <property type="entry name" value="Retrovirus zinc finger-like domains"/>
    <property type="match status" value="1"/>
</dbReference>
<dbReference type="GO" id="GO:0006397">
    <property type="term" value="P:mRNA processing"/>
    <property type="evidence" value="ECO:0007669"/>
    <property type="project" value="UniProtKB-KW"/>
</dbReference>
<dbReference type="GO" id="GO:0003676">
    <property type="term" value="F:nucleic acid binding"/>
    <property type="evidence" value="ECO:0007669"/>
    <property type="project" value="InterPro"/>
</dbReference>
<dbReference type="InterPro" id="IPR001878">
    <property type="entry name" value="Znf_CCHC"/>
</dbReference>
<dbReference type="EMBL" id="ADAS02014810">
    <property type="protein sequence ID" value="OAV84555.1"/>
    <property type="molecule type" value="Genomic_DNA"/>
</dbReference>
<dbReference type="PROSITE" id="PS50158">
    <property type="entry name" value="ZF_CCHC"/>
    <property type="match status" value="1"/>
</dbReference>
<protein>
    <submittedName>
        <fullName evidence="5">CCHC-type domain-containing protein</fullName>
    </submittedName>
</protein>
<dbReference type="Proteomes" id="UP000005240">
    <property type="component" value="Unassembled WGS sequence"/>
</dbReference>
<proteinExistence type="predicted"/>
<gene>
    <name evidence="4" type="ORF">PTTG_31195</name>
</gene>
<dbReference type="SMART" id="SM00343">
    <property type="entry name" value="ZnF_C2HC"/>
    <property type="match status" value="1"/>
</dbReference>
<dbReference type="STRING" id="630390.A0A180FVN9"/>